<accession>A0ABU2GW68</accession>
<comment type="caution">
    <text evidence="1">The sequence shown here is derived from an EMBL/GenBank/DDBJ whole genome shotgun (WGS) entry which is preliminary data.</text>
</comment>
<gene>
    <name evidence="1" type="ORF">RD149_18175</name>
</gene>
<dbReference type="Proteomes" id="UP001265083">
    <property type="component" value="Unassembled WGS sequence"/>
</dbReference>
<evidence type="ECO:0008006" key="3">
    <source>
        <dbReference type="Google" id="ProtNLM"/>
    </source>
</evidence>
<sequence length="98" mass="10928">MGVLGEYLSSQFVEAALTSPHRQIVKKRGTYAVVLMIVCDDHRNLTTVGSARAAIPVQSRRCRHQVCDSDQSRPAERTECEMPAVFRADVRRQGVEIA</sequence>
<proteinExistence type="predicted"/>
<name>A0ABU2GW68_9ACTN</name>
<dbReference type="EMBL" id="JAVLUS010000016">
    <property type="protein sequence ID" value="MDS1115681.1"/>
    <property type="molecule type" value="Genomic_DNA"/>
</dbReference>
<protein>
    <recommendedName>
        <fullName evidence="3">Transposase</fullName>
    </recommendedName>
</protein>
<keyword evidence="2" id="KW-1185">Reference proteome</keyword>
<reference evidence="1 2" key="1">
    <citation type="submission" date="2023-08" db="EMBL/GenBank/DDBJ databases">
        <title>Bioegradation of LLDPE and BLDPE plastic by marine bacteria from coast plastic debris.</title>
        <authorList>
            <person name="Rong Z."/>
        </authorList>
    </citation>
    <scope>NUCLEOTIDE SEQUENCE [LARGE SCALE GENOMIC DNA]</scope>
    <source>
        <strain evidence="1 2">Z-2</strain>
    </source>
</reference>
<evidence type="ECO:0000313" key="2">
    <source>
        <dbReference type="Proteomes" id="UP001265083"/>
    </source>
</evidence>
<organism evidence="1 2">
    <name type="scientific">Gordonia westfalica</name>
    <dbReference type="NCBI Taxonomy" id="158898"/>
    <lineage>
        <taxon>Bacteria</taxon>
        <taxon>Bacillati</taxon>
        <taxon>Actinomycetota</taxon>
        <taxon>Actinomycetes</taxon>
        <taxon>Mycobacteriales</taxon>
        <taxon>Gordoniaceae</taxon>
        <taxon>Gordonia</taxon>
    </lineage>
</organism>
<evidence type="ECO:0000313" key="1">
    <source>
        <dbReference type="EMBL" id="MDS1115681.1"/>
    </source>
</evidence>